<sequence length="153" mass="16985">MTDDFSGKDVEYDLFGKPIMPIKDRRGRPSFAKNNENQELVCLLRAAGWTQARIAGYLGCDEKTLRKNFSRELQDGADQIEGMALEVTLKKMKSGNSVAISRIFDIIEKQGAPAVPIPRSPEKTPDEKLGKKEAADRDAHTAHEGTPWASLLQ</sequence>
<evidence type="ECO:0000256" key="1">
    <source>
        <dbReference type="SAM" id="MobiDB-lite"/>
    </source>
</evidence>
<organism evidence="2 3">
    <name type="scientific">Agrobacterium tumefaciens</name>
    <dbReference type="NCBI Taxonomy" id="358"/>
    <lineage>
        <taxon>Bacteria</taxon>
        <taxon>Pseudomonadati</taxon>
        <taxon>Pseudomonadota</taxon>
        <taxon>Alphaproteobacteria</taxon>
        <taxon>Hyphomicrobiales</taxon>
        <taxon>Rhizobiaceae</taxon>
        <taxon>Rhizobium/Agrobacterium group</taxon>
        <taxon>Agrobacterium</taxon>
        <taxon>Agrobacterium tumefaciens complex</taxon>
    </lineage>
</organism>
<dbReference type="EMBL" id="JAAMAY010000039">
    <property type="protein sequence ID" value="NTC31649.1"/>
    <property type="molecule type" value="Genomic_DNA"/>
</dbReference>
<accession>A0AA44FAV7</accession>
<dbReference type="RefSeq" id="WP_065659874.1">
    <property type="nucleotide sequence ID" value="NZ_CP123838.1"/>
</dbReference>
<comment type="caution">
    <text evidence="2">The sequence shown here is derived from an EMBL/GenBank/DDBJ whole genome shotgun (WGS) entry which is preliminary data.</text>
</comment>
<dbReference type="Proteomes" id="UP000702952">
    <property type="component" value="Unassembled WGS sequence"/>
</dbReference>
<reference evidence="2" key="1">
    <citation type="journal article" date="2020" name="Science">
        <title>Unexpected conservation and global transmission of agrobacterial virulence plasmids.</title>
        <authorList>
            <person name="Weisberg A.J."/>
            <person name="Davis E.W. 2nd"/>
            <person name="Tabima J."/>
            <person name="Belcher M.S."/>
            <person name="Miller M."/>
            <person name="Kuo C.H."/>
            <person name="Loper J.E."/>
            <person name="Grunwald N.J."/>
            <person name="Putnam M.L."/>
            <person name="Chang J.H."/>
        </authorList>
    </citation>
    <scope>NUCLEOTIDE SEQUENCE</scope>
    <source>
        <strain evidence="2">17-1853-1a</strain>
    </source>
</reference>
<evidence type="ECO:0000313" key="3">
    <source>
        <dbReference type="Proteomes" id="UP000702952"/>
    </source>
</evidence>
<name>A0AA44FAV7_AGRTU</name>
<proteinExistence type="predicted"/>
<evidence type="ECO:0000313" key="2">
    <source>
        <dbReference type="EMBL" id="NTC31649.1"/>
    </source>
</evidence>
<protein>
    <submittedName>
        <fullName evidence="2">Uncharacterized protein</fullName>
    </submittedName>
</protein>
<dbReference type="AlphaFoldDB" id="A0AA44FAV7"/>
<feature type="region of interest" description="Disordered" evidence="1">
    <location>
        <begin position="113"/>
        <end position="153"/>
    </location>
</feature>
<feature type="compositionally biased region" description="Basic and acidic residues" evidence="1">
    <location>
        <begin position="120"/>
        <end position="143"/>
    </location>
</feature>
<gene>
    <name evidence="2" type="ORF">G6M46_26305</name>
</gene>